<dbReference type="AlphaFoldDB" id="A0A917ADS4"/>
<dbReference type="Pfam" id="PF00494">
    <property type="entry name" value="SQS_PSY"/>
    <property type="match status" value="1"/>
</dbReference>
<evidence type="ECO:0000313" key="1">
    <source>
        <dbReference type="EMBL" id="GGE41176.1"/>
    </source>
</evidence>
<gene>
    <name evidence="1" type="ORF">GCM10011517_06000</name>
</gene>
<organism evidence="1 2">
    <name type="scientific">Actibacterium pelagium</name>
    <dbReference type="NCBI Taxonomy" id="2029103"/>
    <lineage>
        <taxon>Bacteria</taxon>
        <taxon>Pseudomonadati</taxon>
        <taxon>Pseudomonadota</taxon>
        <taxon>Alphaproteobacteria</taxon>
        <taxon>Rhodobacterales</taxon>
        <taxon>Roseobacteraceae</taxon>
        <taxon>Actibacterium</taxon>
    </lineage>
</organism>
<reference evidence="1" key="2">
    <citation type="submission" date="2020-09" db="EMBL/GenBank/DDBJ databases">
        <authorList>
            <person name="Sun Q."/>
            <person name="Zhou Y."/>
        </authorList>
    </citation>
    <scope>NUCLEOTIDE SEQUENCE</scope>
    <source>
        <strain evidence="1">CGMCC 1.16012</strain>
    </source>
</reference>
<proteinExistence type="predicted"/>
<dbReference type="Gene3D" id="1.10.600.10">
    <property type="entry name" value="Farnesyl Diphosphate Synthase"/>
    <property type="match status" value="1"/>
</dbReference>
<accession>A0A917ADS4</accession>
<dbReference type="SUPFAM" id="SSF48576">
    <property type="entry name" value="Terpenoid synthases"/>
    <property type="match status" value="1"/>
</dbReference>
<comment type="caution">
    <text evidence="1">The sequence shown here is derived from an EMBL/GenBank/DDBJ whole genome shotgun (WGS) entry which is preliminary data.</text>
</comment>
<evidence type="ECO:0000313" key="2">
    <source>
        <dbReference type="Proteomes" id="UP000606730"/>
    </source>
</evidence>
<keyword evidence="2" id="KW-1185">Reference proteome</keyword>
<protein>
    <submittedName>
        <fullName evidence="1">Phytoene synthase</fullName>
    </submittedName>
</protein>
<dbReference type="RefSeq" id="WP_229666094.1">
    <property type="nucleotide sequence ID" value="NZ_BMKN01000001.1"/>
</dbReference>
<name>A0A917ADS4_9RHOB</name>
<sequence length="246" mass="27226">MTLQACADQVAKGDPDRFAATMAAPVSARAVLFPLYAMNLEVARAPWVTQEAMIAEMRLQWWRDALDEIAKGGHVRRHEVVTPLAEVLDAEAAAVLDGLVTARQWDIYRDPFKDEADFDRYIDATSGHLMWTAARLLGETNETAIRDIAYASGVASWLRAIPELEAQNRIPLLDGRPEAISELAQKALNRLSRAKTKNPATWPAWQARALLKRALSNPMLVAEGALQLSEFRRRGGLLLTSLTGKV</sequence>
<dbReference type="EMBL" id="BMKN01000001">
    <property type="protein sequence ID" value="GGE41176.1"/>
    <property type="molecule type" value="Genomic_DNA"/>
</dbReference>
<dbReference type="InterPro" id="IPR002060">
    <property type="entry name" value="Squ/phyt_synthse"/>
</dbReference>
<dbReference type="InterPro" id="IPR008949">
    <property type="entry name" value="Isoprenoid_synthase_dom_sf"/>
</dbReference>
<reference evidence="1" key="1">
    <citation type="journal article" date="2014" name="Int. J. Syst. Evol. Microbiol.">
        <title>Complete genome sequence of Corynebacterium casei LMG S-19264T (=DSM 44701T), isolated from a smear-ripened cheese.</title>
        <authorList>
            <consortium name="US DOE Joint Genome Institute (JGI-PGF)"/>
            <person name="Walter F."/>
            <person name="Albersmeier A."/>
            <person name="Kalinowski J."/>
            <person name="Ruckert C."/>
        </authorList>
    </citation>
    <scope>NUCLEOTIDE SEQUENCE</scope>
    <source>
        <strain evidence="1">CGMCC 1.16012</strain>
    </source>
</reference>
<dbReference type="Proteomes" id="UP000606730">
    <property type="component" value="Unassembled WGS sequence"/>
</dbReference>